<feature type="region of interest" description="Disordered" evidence="1">
    <location>
        <begin position="346"/>
        <end position="446"/>
    </location>
</feature>
<evidence type="ECO:0000313" key="4">
    <source>
        <dbReference type="Proteomes" id="UP000814176"/>
    </source>
</evidence>
<name>A0ABQ8KTS6_9APHY</name>
<evidence type="ECO:0000256" key="1">
    <source>
        <dbReference type="SAM" id="MobiDB-lite"/>
    </source>
</evidence>
<feature type="region of interest" description="Disordered" evidence="1">
    <location>
        <begin position="282"/>
        <end position="306"/>
    </location>
</feature>
<dbReference type="GeneID" id="72002999"/>
<dbReference type="InterPro" id="IPR045036">
    <property type="entry name" value="Spartin-like"/>
</dbReference>
<dbReference type="PANTHER" id="PTHR21068">
    <property type="entry name" value="SPARTIN"/>
    <property type="match status" value="1"/>
</dbReference>
<protein>
    <recommendedName>
        <fullName evidence="2">Senescence domain-containing protein</fullName>
    </recommendedName>
</protein>
<dbReference type="InterPro" id="IPR009686">
    <property type="entry name" value="Senescence/spartin_C"/>
</dbReference>
<dbReference type="Proteomes" id="UP000814176">
    <property type="component" value="Unassembled WGS sequence"/>
</dbReference>
<keyword evidence="4" id="KW-1185">Reference proteome</keyword>
<reference evidence="3 4" key="1">
    <citation type="journal article" date="2021" name="Environ. Microbiol.">
        <title>Gene family expansions and transcriptome signatures uncover fungal adaptations to wood decay.</title>
        <authorList>
            <person name="Hage H."/>
            <person name="Miyauchi S."/>
            <person name="Viragh M."/>
            <person name="Drula E."/>
            <person name="Min B."/>
            <person name="Chaduli D."/>
            <person name="Navarro D."/>
            <person name="Favel A."/>
            <person name="Norest M."/>
            <person name="Lesage-Meessen L."/>
            <person name="Balint B."/>
            <person name="Merenyi Z."/>
            <person name="de Eugenio L."/>
            <person name="Morin E."/>
            <person name="Martinez A.T."/>
            <person name="Baldrian P."/>
            <person name="Stursova M."/>
            <person name="Martinez M.J."/>
            <person name="Novotny C."/>
            <person name="Magnuson J.K."/>
            <person name="Spatafora J.W."/>
            <person name="Maurice S."/>
            <person name="Pangilinan J."/>
            <person name="Andreopoulos W."/>
            <person name="LaButti K."/>
            <person name="Hundley H."/>
            <person name="Na H."/>
            <person name="Kuo A."/>
            <person name="Barry K."/>
            <person name="Lipzen A."/>
            <person name="Henrissat B."/>
            <person name="Riley R."/>
            <person name="Ahrendt S."/>
            <person name="Nagy L.G."/>
            <person name="Grigoriev I.V."/>
            <person name="Martin F."/>
            <person name="Rosso M.N."/>
        </authorList>
    </citation>
    <scope>NUCLEOTIDE SEQUENCE [LARGE SCALE GENOMIC DNA]</scope>
    <source>
        <strain evidence="3 4">CIRM-BRFM 1785</strain>
    </source>
</reference>
<gene>
    <name evidence="3" type="ORF">C8Q71DRAFT_732558</name>
</gene>
<evidence type="ECO:0000259" key="2">
    <source>
        <dbReference type="Pfam" id="PF06911"/>
    </source>
</evidence>
<comment type="caution">
    <text evidence="3">The sequence shown here is derived from an EMBL/GenBank/DDBJ whole genome shotgun (WGS) entry which is preliminary data.</text>
</comment>
<dbReference type="PANTHER" id="PTHR21068:SF43">
    <property type="entry name" value="SPARTIN"/>
    <property type="match status" value="1"/>
</dbReference>
<feature type="domain" description="Senescence" evidence="2">
    <location>
        <begin position="455"/>
        <end position="524"/>
    </location>
</feature>
<feature type="compositionally biased region" description="Low complexity" evidence="1">
    <location>
        <begin position="363"/>
        <end position="378"/>
    </location>
</feature>
<dbReference type="RefSeq" id="XP_047783416.1">
    <property type="nucleotide sequence ID" value="XM_047922267.1"/>
</dbReference>
<dbReference type="EMBL" id="JADCUA010000002">
    <property type="protein sequence ID" value="KAH9842369.1"/>
    <property type="molecule type" value="Genomic_DNA"/>
</dbReference>
<organism evidence="3 4">
    <name type="scientific">Rhodofomes roseus</name>
    <dbReference type="NCBI Taxonomy" id="34475"/>
    <lineage>
        <taxon>Eukaryota</taxon>
        <taxon>Fungi</taxon>
        <taxon>Dikarya</taxon>
        <taxon>Basidiomycota</taxon>
        <taxon>Agaricomycotina</taxon>
        <taxon>Agaricomycetes</taxon>
        <taxon>Polyporales</taxon>
        <taxon>Rhodofomes</taxon>
    </lineage>
</organism>
<feature type="compositionally biased region" description="Pro residues" evidence="1">
    <location>
        <begin position="379"/>
        <end position="399"/>
    </location>
</feature>
<accession>A0ABQ8KTS6</accession>
<feature type="compositionally biased region" description="Low complexity" evidence="1">
    <location>
        <begin position="291"/>
        <end position="303"/>
    </location>
</feature>
<dbReference type="Pfam" id="PF06911">
    <property type="entry name" value="Senescence"/>
    <property type="match status" value="2"/>
</dbReference>
<proteinExistence type="predicted"/>
<sequence>MPDTSVSANVLLALPEATLRTQSTPTTGTVYLQYIGVAPPSASASATSERSIYLVVRLNDIEFPIDPSRPVARHITPDGTHVYTFILDGYTAQSLGLKGDSVPVSLSLRGLPDPARVDAIETFDQILGQYAGWEGASGGVQQSTGMSLHEGGGNSEDLRGRLVLMDEATGEMVGEVPHQLPIHEDPALVRVDEAEGAKGAAHAAPVVLELPPDVYDAYTGQQTAEGAAASELTEAREIFVRAIPPEQQDWMTKSASLISRGIDSSASLLVKGISSASQLYIKHSTPHSPTPADGKAPAAGGPPSRMATILTHPTTHTALGYAHIATGHAARVSAKTSELVEGMIRRAVGGKPTSGPSTTVQRPTPASLTSPTLSSGSLVPPPAYNSHAPPSPSEKPPLPPRRDGSKSPAPPLPPRSDGLNPPALTSQPALLLPTGTDPSAPRPPVRTRDRLALSANLVLASVDESASRLWDAGSVQLGAIAGHKYGPDAARTTGLATGTMRNVVLVYVDVRGFARRALIKKAGKQFVKGRIAGTRTQGQA</sequence>
<feature type="domain" description="Senescence" evidence="2">
    <location>
        <begin position="249"/>
        <end position="346"/>
    </location>
</feature>
<evidence type="ECO:0000313" key="3">
    <source>
        <dbReference type="EMBL" id="KAH9842369.1"/>
    </source>
</evidence>